<protein>
    <submittedName>
        <fullName evidence="9">CEAM5-like protein</fullName>
    </submittedName>
</protein>
<dbReference type="SMART" id="SM00408">
    <property type="entry name" value="IGc2"/>
    <property type="match status" value="5"/>
</dbReference>
<feature type="domain" description="Ig-like" evidence="8">
    <location>
        <begin position="556"/>
        <end position="616"/>
    </location>
</feature>
<dbReference type="InterPro" id="IPR007110">
    <property type="entry name" value="Ig-like_dom"/>
</dbReference>
<keyword evidence="4" id="KW-0325">Glycoprotein</keyword>
<dbReference type="Gene3D" id="2.60.40.10">
    <property type="entry name" value="Immunoglobulins"/>
    <property type="match status" value="6"/>
</dbReference>
<gene>
    <name evidence="9" type="ORF">MAR_021505</name>
</gene>
<feature type="domain" description="Ig-like" evidence="8">
    <location>
        <begin position="135"/>
        <end position="232"/>
    </location>
</feature>
<keyword evidence="5" id="KW-0393">Immunoglobulin domain</keyword>
<evidence type="ECO:0000256" key="3">
    <source>
        <dbReference type="ARBA" id="ARBA00023157"/>
    </source>
</evidence>
<evidence type="ECO:0000256" key="5">
    <source>
        <dbReference type="ARBA" id="ARBA00023319"/>
    </source>
</evidence>
<dbReference type="InterPro" id="IPR003598">
    <property type="entry name" value="Ig_sub2"/>
</dbReference>
<dbReference type="Pfam" id="PF13927">
    <property type="entry name" value="Ig_3"/>
    <property type="match status" value="1"/>
</dbReference>
<feature type="chain" id="PRO_5045661955" evidence="7">
    <location>
        <begin position="25"/>
        <end position="1055"/>
    </location>
</feature>
<evidence type="ECO:0000259" key="8">
    <source>
        <dbReference type="PROSITE" id="PS50835"/>
    </source>
</evidence>
<evidence type="ECO:0000256" key="6">
    <source>
        <dbReference type="SAM" id="MobiDB-lite"/>
    </source>
</evidence>
<feature type="domain" description="Ig-like" evidence="8">
    <location>
        <begin position="743"/>
        <end position="832"/>
    </location>
</feature>
<dbReference type="InterPro" id="IPR036179">
    <property type="entry name" value="Ig-like_dom_sf"/>
</dbReference>
<accession>A0ABY7EBU8</accession>
<keyword evidence="10" id="KW-1185">Reference proteome</keyword>
<evidence type="ECO:0000256" key="2">
    <source>
        <dbReference type="ARBA" id="ARBA00023136"/>
    </source>
</evidence>
<dbReference type="PROSITE" id="PS50835">
    <property type="entry name" value="IG_LIKE"/>
    <property type="match status" value="8"/>
</dbReference>
<feature type="domain" description="Ig-like" evidence="8">
    <location>
        <begin position="471"/>
        <end position="553"/>
    </location>
</feature>
<feature type="domain" description="Ig-like" evidence="8">
    <location>
        <begin position="316"/>
        <end position="398"/>
    </location>
</feature>
<dbReference type="EMBL" id="CP111016">
    <property type="protein sequence ID" value="WAR06136.1"/>
    <property type="molecule type" value="Genomic_DNA"/>
</dbReference>
<dbReference type="Pfam" id="PF13895">
    <property type="entry name" value="Ig_2"/>
    <property type="match status" value="1"/>
</dbReference>
<keyword evidence="2" id="KW-0472">Membrane</keyword>
<proteinExistence type="predicted"/>
<feature type="signal peptide" evidence="7">
    <location>
        <begin position="1"/>
        <end position="24"/>
    </location>
</feature>
<feature type="domain" description="Ig-like" evidence="8">
    <location>
        <begin position="237"/>
        <end position="310"/>
    </location>
</feature>
<dbReference type="SMART" id="SM00409">
    <property type="entry name" value="IG"/>
    <property type="match status" value="8"/>
</dbReference>
<evidence type="ECO:0000256" key="4">
    <source>
        <dbReference type="ARBA" id="ARBA00023180"/>
    </source>
</evidence>
<reference evidence="9" key="1">
    <citation type="submission" date="2022-11" db="EMBL/GenBank/DDBJ databases">
        <title>Centuries of genome instability and evolution in soft-shell clam transmissible cancer (bioRxiv).</title>
        <authorList>
            <person name="Hart S.F.M."/>
            <person name="Yonemitsu M.A."/>
            <person name="Giersch R.M."/>
            <person name="Beal B.F."/>
            <person name="Arriagada G."/>
            <person name="Davis B.W."/>
            <person name="Ostrander E.A."/>
            <person name="Goff S.P."/>
            <person name="Metzger M.J."/>
        </authorList>
    </citation>
    <scope>NUCLEOTIDE SEQUENCE</scope>
    <source>
        <strain evidence="9">MELC-2E11</strain>
        <tissue evidence="9">Siphon/mantle</tissue>
    </source>
</reference>
<evidence type="ECO:0000256" key="7">
    <source>
        <dbReference type="SAM" id="SignalP"/>
    </source>
</evidence>
<evidence type="ECO:0000313" key="10">
    <source>
        <dbReference type="Proteomes" id="UP001164746"/>
    </source>
</evidence>
<name>A0ABY7EBU8_MYAAR</name>
<comment type="subcellular location">
    <subcellularLocation>
        <location evidence="1">Membrane</location>
        <topology evidence="1">Single-pass type I membrane protein</topology>
    </subcellularLocation>
</comment>
<dbReference type="InterPro" id="IPR013783">
    <property type="entry name" value="Ig-like_fold"/>
</dbReference>
<keyword evidence="7" id="KW-0732">Signal</keyword>
<dbReference type="InterPro" id="IPR051275">
    <property type="entry name" value="Cell_adhesion_signaling"/>
</dbReference>
<sequence length="1055" mass="115838">MDKVVFYRFVILILNLDYLEFVTCCPSNVRVYTELGGMPVLNFSISLDPKVTFDIYRVSRYDGSTLLSLQYEKGQVFGKPLLQNCSFASTAIAASGILDIILNNVTADGRGTYYLRKGGQKDPLRCYTVYILGSPIIPSLATNGSFYEGTNLRISCTSTSTTLPSNHSLSIQYNWAINGSSIASGGRFSFDSSDNKELTIYNISRNDRRSVVRCTATEVGGKSSQASEVTLNVFYGPENIRFLSSGPSLVLTNGDTFNPVTCIADCNEACTFTWKKQNGSGSSFTSSNATLDLGLILPSESGIYICTATHMVPDGPDKVSISPSKTTYTMNEGLTLNVITCSAPCYPNCTFVWKKAGLTVSSNARLDIGQVDRNDDGNYTCTALNPTSMMTRDSASITIVVTYGPEKIRFRPNVSSVTLNDGASFNPVTCLAYCNPKCSFYWTKQNETDSNVTSSNATLDLNEAIPSKNGPDKVLISPSKTTYTLTEGDIINVTTCSASCFPQCAMTWMKTGKLFSSSTELNLGQVEREDAGVYVCIARNPSSNLSQASANITVAGEPLQPVSCTASCFPPCTFVWSQSGATVSSDERLDLGHMIRSEAGKYICTASNSATNVTLSDGPDNVTLTPSIENYTFNEGYDLEPITCFSDCLPTCSYTWKTSKDVIVNQTAILDLKPLDRSKMDEYQCDVINVNSSKQESGSLVAVNVRYPLFGKLLASVCISLEKPDSRYCSYFHELASNKSDPPDVIIFSSSKSPAEGENFTMVCVASGVPAIYDFNGFEQKVGDVVVYNNNTMRPGQMANMSVQIPLLHVQDTGTFTCRVSNGIPDVDKRLVHSASFMLQVRARPIIFFEDTIFHGDAGYDLFIHCSFYSHPEMSFYYIQRYDGLNVTVNSGNVDIVVNKTLVRTRFYDENVILHGHRITVHFKDLTSEDFGRYVLFIENAIGTQSTEFSIISKSKVPTFNINFIISCCLGGIGFVSFENENKRFRQPGGDGQQYQNLSSDENSDDTVRGSNVYHELKSRSKISKQFDEAIFQNAKIATVSDSRVYNNTTLETPQ</sequence>
<dbReference type="PANTHER" id="PTHR11640:SF31">
    <property type="entry name" value="IRREGULAR CHIASM C-ROUGHEST PROTEIN-RELATED"/>
    <property type="match status" value="1"/>
</dbReference>
<organism evidence="9 10">
    <name type="scientific">Mya arenaria</name>
    <name type="common">Soft-shell clam</name>
    <dbReference type="NCBI Taxonomy" id="6604"/>
    <lineage>
        <taxon>Eukaryota</taxon>
        <taxon>Metazoa</taxon>
        <taxon>Spiralia</taxon>
        <taxon>Lophotrochozoa</taxon>
        <taxon>Mollusca</taxon>
        <taxon>Bivalvia</taxon>
        <taxon>Autobranchia</taxon>
        <taxon>Heteroconchia</taxon>
        <taxon>Euheterodonta</taxon>
        <taxon>Imparidentia</taxon>
        <taxon>Neoheterodontei</taxon>
        <taxon>Myida</taxon>
        <taxon>Myoidea</taxon>
        <taxon>Myidae</taxon>
        <taxon>Mya</taxon>
    </lineage>
</organism>
<feature type="region of interest" description="Disordered" evidence="6">
    <location>
        <begin position="987"/>
        <end position="1009"/>
    </location>
</feature>
<feature type="domain" description="Ig-like" evidence="8">
    <location>
        <begin position="412"/>
        <end position="470"/>
    </location>
</feature>
<dbReference type="InterPro" id="IPR003599">
    <property type="entry name" value="Ig_sub"/>
</dbReference>
<dbReference type="PANTHER" id="PTHR11640">
    <property type="entry name" value="NEPHRIN"/>
    <property type="match status" value="1"/>
</dbReference>
<dbReference type="SUPFAM" id="SSF48726">
    <property type="entry name" value="Immunoglobulin"/>
    <property type="match status" value="7"/>
</dbReference>
<keyword evidence="3" id="KW-1015">Disulfide bond</keyword>
<dbReference type="Proteomes" id="UP001164746">
    <property type="component" value="Chromosome 5"/>
</dbReference>
<evidence type="ECO:0000256" key="1">
    <source>
        <dbReference type="ARBA" id="ARBA00004479"/>
    </source>
</evidence>
<evidence type="ECO:0000313" key="9">
    <source>
        <dbReference type="EMBL" id="WAR06136.1"/>
    </source>
</evidence>
<feature type="domain" description="Ig-like" evidence="8">
    <location>
        <begin position="619"/>
        <end position="701"/>
    </location>
</feature>